<evidence type="ECO:0000313" key="2">
    <source>
        <dbReference type="EMBL" id="KAJ7194002.1"/>
    </source>
</evidence>
<dbReference type="EMBL" id="JARJCW010000102">
    <property type="protein sequence ID" value="KAJ7194002.1"/>
    <property type="molecule type" value="Genomic_DNA"/>
</dbReference>
<feature type="region of interest" description="Disordered" evidence="1">
    <location>
        <begin position="71"/>
        <end position="91"/>
    </location>
</feature>
<feature type="region of interest" description="Disordered" evidence="1">
    <location>
        <begin position="179"/>
        <end position="201"/>
    </location>
</feature>
<sequence>MSHSQSSAQLLQNTVGLRSFHAECRVDTSKTRVKRKYCTALTGTRERACDMPLLAGPPKVRQAPKFADIEQSPAGPVVPESAARKKNAQYGDRTHVEPKSGISLYNWHLIIGADRGPKPSYSGCSATGTFYVRTTSMLPAQIGGENWAGSAETVDCAGSGGNRELFRSIRNRESVIARRGDGRQKKRNYGAHEVQGKGGAE</sequence>
<evidence type="ECO:0000313" key="3">
    <source>
        <dbReference type="Proteomes" id="UP001219525"/>
    </source>
</evidence>
<accession>A0AAD6UZY9</accession>
<evidence type="ECO:0000256" key="1">
    <source>
        <dbReference type="SAM" id="MobiDB-lite"/>
    </source>
</evidence>
<proteinExistence type="predicted"/>
<organism evidence="2 3">
    <name type="scientific">Mycena pura</name>
    <dbReference type="NCBI Taxonomy" id="153505"/>
    <lineage>
        <taxon>Eukaryota</taxon>
        <taxon>Fungi</taxon>
        <taxon>Dikarya</taxon>
        <taxon>Basidiomycota</taxon>
        <taxon>Agaricomycotina</taxon>
        <taxon>Agaricomycetes</taxon>
        <taxon>Agaricomycetidae</taxon>
        <taxon>Agaricales</taxon>
        <taxon>Marasmiineae</taxon>
        <taxon>Mycenaceae</taxon>
        <taxon>Mycena</taxon>
    </lineage>
</organism>
<protein>
    <submittedName>
        <fullName evidence="2">Uncharacterized protein</fullName>
    </submittedName>
</protein>
<keyword evidence="3" id="KW-1185">Reference proteome</keyword>
<name>A0AAD6UZY9_9AGAR</name>
<reference evidence="2" key="1">
    <citation type="submission" date="2023-03" db="EMBL/GenBank/DDBJ databases">
        <title>Massive genome expansion in bonnet fungi (Mycena s.s.) driven by repeated elements and novel gene families across ecological guilds.</title>
        <authorList>
            <consortium name="Lawrence Berkeley National Laboratory"/>
            <person name="Harder C.B."/>
            <person name="Miyauchi S."/>
            <person name="Viragh M."/>
            <person name="Kuo A."/>
            <person name="Thoen E."/>
            <person name="Andreopoulos B."/>
            <person name="Lu D."/>
            <person name="Skrede I."/>
            <person name="Drula E."/>
            <person name="Henrissat B."/>
            <person name="Morin E."/>
            <person name="Kohler A."/>
            <person name="Barry K."/>
            <person name="LaButti K."/>
            <person name="Morin E."/>
            <person name="Salamov A."/>
            <person name="Lipzen A."/>
            <person name="Mereny Z."/>
            <person name="Hegedus B."/>
            <person name="Baldrian P."/>
            <person name="Stursova M."/>
            <person name="Weitz H."/>
            <person name="Taylor A."/>
            <person name="Grigoriev I.V."/>
            <person name="Nagy L.G."/>
            <person name="Martin F."/>
            <person name="Kauserud H."/>
        </authorList>
    </citation>
    <scope>NUCLEOTIDE SEQUENCE</scope>
    <source>
        <strain evidence="2">9144</strain>
    </source>
</reference>
<dbReference type="Proteomes" id="UP001219525">
    <property type="component" value="Unassembled WGS sequence"/>
</dbReference>
<dbReference type="AlphaFoldDB" id="A0AAD6UZY9"/>
<comment type="caution">
    <text evidence="2">The sequence shown here is derived from an EMBL/GenBank/DDBJ whole genome shotgun (WGS) entry which is preliminary data.</text>
</comment>
<gene>
    <name evidence="2" type="ORF">GGX14DRAFT_404951</name>
</gene>